<proteinExistence type="predicted"/>
<dbReference type="EMBL" id="FNSQ01000005">
    <property type="protein sequence ID" value="SEB36247.1"/>
    <property type="molecule type" value="Genomic_DNA"/>
</dbReference>
<keyword evidence="1" id="KW-0732">Signal</keyword>
<reference evidence="3" key="1">
    <citation type="submission" date="2016-10" db="EMBL/GenBank/DDBJ databases">
        <authorList>
            <person name="Varghese N."/>
            <person name="Submissions S."/>
        </authorList>
    </citation>
    <scope>NUCLEOTIDE SEQUENCE [LARGE SCALE GENOMIC DNA]</scope>
    <source>
        <strain evidence="3">DSM 16089</strain>
    </source>
</reference>
<dbReference type="Proteomes" id="UP000183750">
    <property type="component" value="Unassembled WGS sequence"/>
</dbReference>
<sequence>MCVLLAKRASIVCAAFASYIVAQANLAQGDKPQRTCLFLTAAPVPGVIFRLKC</sequence>
<keyword evidence="3" id="KW-1185">Reference proteome</keyword>
<feature type="signal peptide" evidence="1">
    <location>
        <begin position="1"/>
        <end position="24"/>
    </location>
</feature>
<accession>A0A1H4IQE2</accession>
<evidence type="ECO:0000313" key="2">
    <source>
        <dbReference type="EMBL" id="SEB36247.1"/>
    </source>
</evidence>
<gene>
    <name evidence="2" type="ORF">SAMN04489807_0152</name>
</gene>
<name>A0A1H4IQE2_9MICO</name>
<feature type="chain" id="PRO_5038915755" evidence="1">
    <location>
        <begin position="25"/>
        <end position="53"/>
    </location>
</feature>
<protein>
    <submittedName>
        <fullName evidence="2">Uncharacterized protein</fullName>
    </submittedName>
</protein>
<evidence type="ECO:0000256" key="1">
    <source>
        <dbReference type="SAM" id="SignalP"/>
    </source>
</evidence>
<evidence type="ECO:0000313" key="3">
    <source>
        <dbReference type="Proteomes" id="UP000183750"/>
    </source>
</evidence>
<dbReference type="AlphaFoldDB" id="A0A1H4IQE2"/>
<organism evidence="2 3">
    <name type="scientific">Microbacterium hydrocarbonoxydans</name>
    <dbReference type="NCBI Taxonomy" id="273678"/>
    <lineage>
        <taxon>Bacteria</taxon>
        <taxon>Bacillati</taxon>
        <taxon>Actinomycetota</taxon>
        <taxon>Actinomycetes</taxon>
        <taxon>Micrococcales</taxon>
        <taxon>Microbacteriaceae</taxon>
        <taxon>Microbacterium</taxon>
    </lineage>
</organism>